<keyword evidence="1" id="KW-0812">Transmembrane</keyword>
<evidence type="ECO:0000313" key="3">
    <source>
        <dbReference type="Proteomes" id="UP000800092"/>
    </source>
</evidence>
<keyword evidence="3" id="KW-1185">Reference proteome</keyword>
<organism evidence="2 3">
    <name type="scientific">Viridothelium virens</name>
    <name type="common">Speckled blister lichen</name>
    <name type="synonym">Trypethelium virens</name>
    <dbReference type="NCBI Taxonomy" id="1048519"/>
    <lineage>
        <taxon>Eukaryota</taxon>
        <taxon>Fungi</taxon>
        <taxon>Dikarya</taxon>
        <taxon>Ascomycota</taxon>
        <taxon>Pezizomycotina</taxon>
        <taxon>Dothideomycetes</taxon>
        <taxon>Dothideomycetes incertae sedis</taxon>
        <taxon>Trypetheliales</taxon>
        <taxon>Trypetheliaceae</taxon>
        <taxon>Viridothelium</taxon>
    </lineage>
</organism>
<dbReference type="EMBL" id="ML991773">
    <property type="protein sequence ID" value="KAF2239114.1"/>
    <property type="molecule type" value="Genomic_DNA"/>
</dbReference>
<dbReference type="Proteomes" id="UP000800092">
    <property type="component" value="Unassembled WGS sequence"/>
</dbReference>
<feature type="transmembrane region" description="Helical" evidence="1">
    <location>
        <begin position="79"/>
        <end position="103"/>
    </location>
</feature>
<evidence type="ECO:0000256" key="1">
    <source>
        <dbReference type="SAM" id="Phobius"/>
    </source>
</evidence>
<gene>
    <name evidence="2" type="ORF">EV356DRAFT_163891</name>
</gene>
<accession>A0A6A6HLT4</accession>
<sequence length="109" mass="12493">MIHRASLLQPASIKWRLSFSEIEDLGCTHTGFVSLSLVAPQADDEARLRVVFNSQREYSAWEFVKVSLLGLSTSQSHRFGCFFFLYLLIALSFCRYCHSLMIASDIFTY</sequence>
<name>A0A6A6HLT4_VIRVR</name>
<protein>
    <submittedName>
        <fullName evidence="2">Uncharacterized protein</fullName>
    </submittedName>
</protein>
<keyword evidence="1" id="KW-1133">Transmembrane helix</keyword>
<keyword evidence="1" id="KW-0472">Membrane</keyword>
<proteinExistence type="predicted"/>
<dbReference type="AlphaFoldDB" id="A0A6A6HLT4"/>
<evidence type="ECO:0000313" key="2">
    <source>
        <dbReference type="EMBL" id="KAF2239114.1"/>
    </source>
</evidence>
<reference evidence="2" key="1">
    <citation type="journal article" date="2020" name="Stud. Mycol.">
        <title>101 Dothideomycetes genomes: a test case for predicting lifestyles and emergence of pathogens.</title>
        <authorList>
            <person name="Haridas S."/>
            <person name="Albert R."/>
            <person name="Binder M."/>
            <person name="Bloem J."/>
            <person name="Labutti K."/>
            <person name="Salamov A."/>
            <person name="Andreopoulos B."/>
            <person name="Baker S."/>
            <person name="Barry K."/>
            <person name="Bills G."/>
            <person name="Bluhm B."/>
            <person name="Cannon C."/>
            <person name="Castanera R."/>
            <person name="Culley D."/>
            <person name="Daum C."/>
            <person name="Ezra D."/>
            <person name="Gonzalez J."/>
            <person name="Henrissat B."/>
            <person name="Kuo A."/>
            <person name="Liang C."/>
            <person name="Lipzen A."/>
            <person name="Lutzoni F."/>
            <person name="Magnuson J."/>
            <person name="Mondo S."/>
            <person name="Nolan M."/>
            <person name="Ohm R."/>
            <person name="Pangilinan J."/>
            <person name="Park H.-J."/>
            <person name="Ramirez L."/>
            <person name="Alfaro M."/>
            <person name="Sun H."/>
            <person name="Tritt A."/>
            <person name="Yoshinaga Y."/>
            <person name="Zwiers L.-H."/>
            <person name="Turgeon B."/>
            <person name="Goodwin S."/>
            <person name="Spatafora J."/>
            <person name="Crous P."/>
            <person name="Grigoriev I."/>
        </authorList>
    </citation>
    <scope>NUCLEOTIDE SEQUENCE</scope>
    <source>
        <strain evidence="2">Tuck. ex Michener</strain>
    </source>
</reference>